<dbReference type="GO" id="GO:0050661">
    <property type="term" value="F:NADP binding"/>
    <property type="evidence" value="ECO:0007669"/>
    <property type="project" value="InterPro"/>
</dbReference>
<reference evidence="5" key="1">
    <citation type="submission" date="2021-07" db="EMBL/GenBank/DDBJ databases">
        <title>Complete genome sequences of four Thermus thermophilus strains isolated from Arima Hot Spring in Japan.</title>
        <authorList>
            <person name="Tomariguchi N."/>
            <person name="Ueno Y."/>
            <person name="Miyazaki K."/>
        </authorList>
    </citation>
    <scope>NUCLEOTIDE SEQUENCE</scope>
    <source>
        <strain evidence="5">AA1-1</strain>
        <plasmid evidence="5">pAA1-1b</plasmid>
    </source>
</reference>
<keyword evidence="5" id="KW-0614">Plasmid</keyword>
<protein>
    <submittedName>
        <fullName evidence="5">6-phosphogluconate dehydrogenase</fullName>
    </submittedName>
</protein>
<dbReference type="InterPro" id="IPR002204">
    <property type="entry name" value="3-OH-isobutyrate_DH-rel_CS"/>
</dbReference>
<gene>
    <name evidence="5" type="primary">gndA</name>
    <name evidence="5" type="ORF">TthAA11_22260</name>
</gene>
<dbReference type="InterPro" id="IPR008927">
    <property type="entry name" value="6-PGluconate_DH-like_C_sf"/>
</dbReference>
<dbReference type="InterPro" id="IPR013328">
    <property type="entry name" value="6PGD_dom2"/>
</dbReference>
<evidence type="ECO:0000256" key="1">
    <source>
        <dbReference type="ARBA" id="ARBA00008419"/>
    </source>
</evidence>
<dbReference type="GO" id="GO:0004616">
    <property type="term" value="F:phosphogluconate dehydrogenase (decarboxylating) activity"/>
    <property type="evidence" value="ECO:0007669"/>
    <property type="project" value="InterPro"/>
</dbReference>
<name>A0AAD1NZ60_THETH</name>
<dbReference type="InterPro" id="IPR036291">
    <property type="entry name" value="NAD(P)-bd_dom_sf"/>
</dbReference>
<geneLocation type="plasmid" evidence="5 6">
    <name>pAA1-1b</name>
</geneLocation>
<dbReference type="Pfam" id="PF00393">
    <property type="entry name" value="6PGD"/>
    <property type="match status" value="1"/>
</dbReference>
<dbReference type="AlphaFoldDB" id="A0AAD1NZ60"/>
<evidence type="ECO:0000259" key="4">
    <source>
        <dbReference type="SMART" id="SM01350"/>
    </source>
</evidence>
<dbReference type="SMART" id="SM01350">
    <property type="entry name" value="6PGD"/>
    <property type="match status" value="1"/>
</dbReference>
<dbReference type="InterPro" id="IPR006114">
    <property type="entry name" value="6PGDH_C"/>
</dbReference>
<dbReference type="Gene3D" id="3.40.50.720">
    <property type="entry name" value="NAD(P)-binding Rossmann-like Domain"/>
    <property type="match status" value="1"/>
</dbReference>
<dbReference type="InterPro" id="IPR006183">
    <property type="entry name" value="Pgluconate_DH"/>
</dbReference>
<dbReference type="GO" id="GO:0019521">
    <property type="term" value="P:D-gluconate metabolic process"/>
    <property type="evidence" value="ECO:0007669"/>
    <property type="project" value="UniProtKB-KW"/>
</dbReference>
<dbReference type="Proteomes" id="UP000825379">
    <property type="component" value="Plasmid pAA1-1b"/>
</dbReference>
<feature type="domain" description="6-phosphogluconate dehydrogenase C-terminal" evidence="4">
    <location>
        <begin position="166"/>
        <end position="302"/>
    </location>
</feature>
<dbReference type="EMBL" id="AP024927">
    <property type="protein sequence ID" value="BCZ88044.1"/>
    <property type="molecule type" value="Genomic_DNA"/>
</dbReference>
<evidence type="ECO:0000256" key="3">
    <source>
        <dbReference type="ARBA" id="ARBA00023064"/>
    </source>
</evidence>
<dbReference type="Gene3D" id="1.10.1040.10">
    <property type="entry name" value="N-(1-d-carboxylethyl)-l-norvaline Dehydrogenase, domain 2"/>
    <property type="match status" value="1"/>
</dbReference>
<dbReference type="RefSeq" id="WP_172619239.1">
    <property type="nucleotide sequence ID" value="NZ_AP019793.1"/>
</dbReference>
<evidence type="ECO:0000256" key="2">
    <source>
        <dbReference type="ARBA" id="ARBA00023002"/>
    </source>
</evidence>
<keyword evidence="3" id="KW-0311">Gluconate utilization</keyword>
<accession>A0AAD1NZ60</accession>
<proteinExistence type="inferred from homology"/>
<keyword evidence="2" id="KW-0560">Oxidoreductase</keyword>
<organism evidence="5 6">
    <name type="scientific">Thermus thermophilus</name>
    <dbReference type="NCBI Taxonomy" id="274"/>
    <lineage>
        <taxon>Bacteria</taxon>
        <taxon>Thermotogati</taxon>
        <taxon>Deinococcota</taxon>
        <taxon>Deinococci</taxon>
        <taxon>Thermales</taxon>
        <taxon>Thermaceae</taxon>
        <taxon>Thermus</taxon>
    </lineage>
</organism>
<evidence type="ECO:0000313" key="6">
    <source>
        <dbReference type="Proteomes" id="UP000825379"/>
    </source>
</evidence>
<evidence type="ECO:0000313" key="5">
    <source>
        <dbReference type="EMBL" id="BCZ88044.1"/>
    </source>
</evidence>
<dbReference type="SUPFAM" id="SSF51735">
    <property type="entry name" value="NAD(P)-binding Rossmann-fold domains"/>
    <property type="match status" value="1"/>
</dbReference>
<dbReference type="NCBIfam" id="NF007161">
    <property type="entry name" value="PRK09599.1"/>
    <property type="match status" value="1"/>
</dbReference>
<sequence>MLRLIGLGRMGLGMARRLQRKGLEVLGYDASLEARKRAQDAGIAVVDTLEALAEAQGDPRLFWLMVPHEAVDDVLNDLTPHLREGDRVADGGNSFYKDSLRRGRALREKGIGYVDVGVSGGIRGEADGYGLMVGGEEADVKAYWPYLKALAPEGGGLVHAGGPGAGHYAKMVHNAVEYGLMEAYAEGVELLAAGKELGIDPAKVVSGWRQGTIVRGFLLDLLADVLAERVDEIAPIVPETGEARWALMEALERRVSLPAIAQAFFARLESQDEKRLRFRVLAALRHAFGGHPVVREERGGRG</sequence>
<comment type="similarity">
    <text evidence="1">Belongs to the 6-phosphogluconate dehydrogenase family.</text>
</comment>
<dbReference type="PANTHER" id="PTHR11811">
    <property type="entry name" value="6-PHOSPHOGLUCONATE DEHYDROGENASE"/>
    <property type="match status" value="1"/>
</dbReference>
<dbReference type="InterPro" id="IPR006115">
    <property type="entry name" value="6PGDH_NADP-bd"/>
</dbReference>
<dbReference type="SUPFAM" id="SSF48179">
    <property type="entry name" value="6-phosphogluconate dehydrogenase C-terminal domain-like"/>
    <property type="match status" value="1"/>
</dbReference>
<dbReference type="Pfam" id="PF03446">
    <property type="entry name" value="NAD_binding_2"/>
    <property type="match status" value="1"/>
</dbReference>
<dbReference type="GO" id="GO:0016054">
    <property type="term" value="P:organic acid catabolic process"/>
    <property type="evidence" value="ECO:0007669"/>
    <property type="project" value="UniProtKB-ARBA"/>
</dbReference>
<dbReference type="PROSITE" id="PS00895">
    <property type="entry name" value="3_HYDROXYISOBUT_DH"/>
    <property type="match status" value="1"/>
</dbReference>
<dbReference type="GO" id="GO:0006098">
    <property type="term" value="P:pentose-phosphate shunt"/>
    <property type="evidence" value="ECO:0007669"/>
    <property type="project" value="InterPro"/>
</dbReference>